<proteinExistence type="predicted"/>
<protein>
    <recommendedName>
        <fullName evidence="6">Zn(2)-C6 fungal-type domain-containing protein</fullName>
    </recommendedName>
</protein>
<dbReference type="PROSITE" id="PS00463">
    <property type="entry name" value="ZN2_CY6_FUNGAL_1"/>
    <property type="match status" value="1"/>
</dbReference>
<dbReference type="PANTHER" id="PTHR31001">
    <property type="entry name" value="UNCHARACTERIZED TRANSCRIPTIONAL REGULATORY PROTEIN"/>
    <property type="match status" value="1"/>
</dbReference>
<feature type="transmembrane region" description="Helical" evidence="5">
    <location>
        <begin position="557"/>
        <end position="585"/>
    </location>
</feature>
<keyword evidence="5" id="KW-0472">Membrane</keyword>
<organism evidence="7 8">
    <name type="scientific">Hyaloscypha bicolor E</name>
    <dbReference type="NCBI Taxonomy" id="1095630"/>
    <lineage>
        <taxon>Eukaryota</taxon>
        <taxon>Fungi</taxon>
        <taxon>Dikarya</taxon>
        <taxon>Ascomycota</taxon>
        <taxon>Pezizomycotina</taxon>
        <taxon>Leotiomycetes</taxon>
        <taxon>Helotiales</taxon>
        <taxon>Hyaloscyphaceae</taxon>
        <taxon>Hyaloscypha</taxon>
        <taxon>Hyaloscypha bicolor</taxon>
    </lineage>
</organism>
<dbReference type="Gene3D" id="4.10.240.10">
    <property type="entry name" value="Zn(2)-C6 fungal-type DNA-binding domain"/>
    <property type="match status" value="1"/>
</dbReference>
<evidence type="ECO:0000313" key="8">
    <source>
        <dbReference type="Proteomes" id="UP000235371"/>
    </source>
</evidence>
<dbReference type="InterPro" id="IPR007219">
    <property type="entry name" value="XnlR_reg_dom"/>
</dbReference>
<keyword evidence="2" id="KW-0479">Metal-binding</keyword>
<keyword evidence="5" id="KW-0812">Transmembrane</keyword>
<dbReference type="GO" id="GO:0000981">
    <property type="term" value="F:DNA-binding transcription factor activity, RNA polymerase II-specific"/>
    <property type="evidence" value="ECO:0007669"/>
    <property type="project" value="InterPro"/>
</dbReference>
<reference evidence="7 8" key="1">
    <citation type="submission" date="2016-04" db="EMBL/GenBank/DDBJ databases">
        <title>A degradative enzymes factory behind the ericoid mycorrhizal symbiosis.</title>
        <authorList>
            <consortium name="DOE Joint Genome Institute"/>
            <person name="Martino E."/>
            <person name="Morin E."/>
            <person name="Grelet G."/>
            <person name="Kuo A."/>
            <person name="Kohler A."/>
            <person name="Daghino S."/>
            <person name="Barry K."/>
            <person name="Choi C."/>
            <person name="Cichocki N."/>
            <person name="Clum A."/>
            <person name="Copeland A."/>
            <person name="Hainaut M."/>
            <person name="Haridas S."/>
            <person name="Labutti K."/>
            <person name="Lindquist E."/>
            <person name="Lipzen A."/>
            <person name="Khouja H.-R."/>
            <person name="Murat C."/>
            <person name="Ohm R."/>
            <person name="Olson A."/>
            <person name="Spatafora J."/>
            <person name="Veneault-Fourrey C."/>
            <person name="Henrissat B."/>
            <person name="Grigoriev I."/>
            <person name="Martin F."/>
            <person name="Perotto S."/>
        </authorList>
    </citation>
    <scope>NUCLEOTIDE SEQUENCE [LARGE SCALE GENOMIC DNA]</scope>
    <source>
        <strain evidence="7 8">E</strain>
    </source>
</reference>
<evidence type="ECO:0000256" key="3">
    <source>
        <dbReference type="ARBA" id="ARBA00023242"/>
    </source>
</evidence>
<dbReference type="InterPro" id="IPR001138">
    <property type="entry name" value="Zn2Cys6_DnaBD"/>
</dbReference>
<dbReference type="Proteomes" id="UP000235371">
    <property type="component" value="Unassembled WGS sequence"/>
</dbReference>
<dbReference type="SUPFAM" id="SSF57701">
    <property type="entry name" value="Zn2/Cys6 DNA-binding domain"/>
    <property type="match status" value="1"/>
</dbReference>
<keyword evidence="3" id="KW-0539">Nucleus</keyword>
<dbReference type="InParanoid" id="A0A2J6SRC9"/>
<dbReference type="PROSITE" id="PS50048">
    <property type="entry name" value="ZN2_CY6_FUNGAL_2"/>
    <property type="match status" value="1"/>
</dbReference>
<feature type="region of interest" description="Disordered" evidence="4">
    <location>
        <begin position="1"/>
        <end position="25"/>
    </location>
</feature>
<dbReference type="InterPro" id="IPR036864">
    <property type="entry name" value="Zn2-C6_fun-type_DNA-bd_sf"/>
</dbReference>
<sequence length="676" mass="76423">MDHDYLESSSSLRPSSSRHNISARQPVSCEPCRHRKIKCSRTKPVCDTCQRRRCADRCVYRNVRDYEMTNTTTSSNDELLSRISNLEQLLRKHTGAKVPGRAGEYSMASVIPSPPVEIGQISQLSPESFISENSHQTYASDYQTPLSGGVLTSTSSGNVRYEPRSSQWTSVLANTNLSIETPSLESQEDSNITSGFPFTHNSAPLTDELLSLLPPTQQCDYLKNQYFAVFSPLFHILHDPTFHSQYAQFVENPRSAPASWLAILFVLLSLAVTGLEDDDPVLRDLARGADPCSNIRVLSRRYREAAMKCLAKQGVFWGKHNVQSLQALIILIYAMGHSQDHTWVLLGMTYNVAIALACHIDPSTFNLDLIQCEERRRCWAGLMMLYTIQSTIMGNPDPTFRTSSSVKLPANVNDQDISLTAIEEALPGPTQMSYLLFKFSLYDLTSQICRETFASSEPSRSAIQNLDQQICLAQESWDSRYIADSTFETLPTHHAVHLHILQAYAHQLFLLLHRPFFARSIIGLEIPNESQIRCIASAEALLDIHRILSTTPEFRPYMWYTNGLGSFHAFHAAAVLAVALLMPIYRPQYRKFRGVLEETLGRFEKMAGRSKICEKASRILRFLLQSLNSGAQSRREENSSGREDWLETDQLRLFTERLEPQQWLGPSNIAWVSRIL</sequence>
<dbReference type="EMBL" id="KZ613887">
    <property type="protein sequence ID" value="PMD53336.1"/>
    <property type="molecule type" value="Genomic_DNA"/>
</dbReference>
<evidence type="ECO:0000259" key="6">
    <source>
        <dbReference type="PROSITE" id="PS50048"/>
    </source>
</evidence>
<dbReference type="GO" id="GO:0006351">
    <property type="term" value="P:DNA-templated transcription"/>
    <property type="evidence" value="ECO:0007669"/>
    <property type="project" value="InterPro"/>
</dbReference>
<evidence type="ECO:0000256" key="1">
    <source>
        <dbReference type="ARBA" id="ARBA00004123"/>
    </source>
</evidence>
<dbReference type="Pfam" id="PF04082">
    <property type="entry name" value="Fungal_trans"/>
    <property type="match status" value="1"/>
</dbReference>
<gene>
    <name evidence="7" type="ORF">K444DRAFT_541749</name>
</gene>
<evidence type="ECO:0000256" key="5">
    <source>
        <dbReference type="SAM" id="Phobius"/>
    </source>
</evidence>
<dbReference type="GO" id="GO:0003677">
    <property type="term" value="F:DNA binding"/>
    <property type="evidence" value="ECO:0007669"/>
    <property type="project" value="InterPro"/>
</dbReference>
<dbReference type="CDD" id="cd00067">
    <property type="entry name" value="GAL4"/>
    <property type="match status" value="1"/>
</dbReference>
<evidence type="ECO:0000313" key="7">
    <source>
        <dbReference type="EMBL" id="PMD53336.1"/>
    </source>
</evidence>
<name>A0A2J6SRC9_9HELO</name>
<accession>A0A2J6SRC9</accession>
<keyword evidence="8" id="KW-1185">Reference proteome</keyword>
<evidence type="ECO:0000256" key="4">
    <source>
        <dbReference type="SAM" id="MobiDB-lite"/>
    </source>
</evidence>
<dbReference type="GO" id="GO:0008270">
    <property type="term" value="F:zinc ion binding"/>
    <property type="evidence" value="ECO:0007669"/>
    <property type="project" value="InterPro"/>
</dbReference>
<feature type="domain" description="Zn(2)-C6 fungal-type" evidence="6">
    <location>
        <begin position="28"/>
        <end position="60"/>
    </location>
</feature>
<comment type="subcellular location">
    <subcellularLocation>
        <location evidence="1">Nucleus</location>
    </subcellularLocation>
</comment>
<evidence type="ECO:0000256" key="2">
    <source>
        <dbReference type="ARBA" id="ARBA00022723"/>
    </source>
</evidence>
<dbReference type="OrthoDB" id="2406834at2759"/>
<keyword evidence="5" id="KW-1133">Transmembrane helix</keyword>
<dbReference type="GO" id="GO:0005634">
    <property type="term" value="C:nucleus"/>
    <property type="evidence" value="ECO:0007669"/>
    <property type="project" value="UniProtKB-SubCell"/>
</dbReference>
<dbReference type="STRING" id="1095630.A0A2J6SRC9"/>
<dbReference type="RefSeq" id="XP_024730240.1">
    <property type="nucleotide sequence ID" value="XM_024875821.1"/>
</dbReference>
<dbReference type="GeneID" id="36583900"/>
<dbReference type="Pfam" id="PF00172">
    <property type="entry name" value="Zn_clus"/>
    <property type="match status" value="1"/>
</dbReference>
<dbReference type="SMART" id="SM00066">
    <property type="entry name" value="GAL4"/>
    <property type="match status" value="1"/>
</dbReference>
<dbReference type="PANTHER" id="PTHR31001:SF40">
    <property type="entry name" value="ZN(II)2CYS6 TRANSCRIPTION FACTOR (EUROFUNG)"/>
    <property type="match status" value="1"/>
</dbReference>
<dbReference type="AlphaFoldDB" id="A0A2J6SRC9"/>
<dbReference type="CDD" id="cd12148">
    <property type="entry name" value="fungal_TF_MHR"/>
    <property type="match status" value="1"/>
</dbReference>
<dbReference type="InterPro" id="IPR050613">
    <property type="entry name" value="Sec_Metabolite_Reg"/>
</dbReference>
<feature type="compositionally biased region" description="Low complexity" evidence="4">
    <location>
        <begin position="8"/>
        <end position="18"/>
    </location>
</feature>